<protein>
    <submittedName>
        <fullName evidence="1">PIN domain-like protein</fullName>
    </submittedName>
</protein>
<accession>A0ACC1TX62</accession>
<organism evidence="1 2">
    <name type="scientific">Lentinula aff. lateritia</name>
    <dbReference type="NCBI Taxonomy" id="2804960"/>
    <lineage>
        <taxon>Eukaryota</taxon>
        <taxon>Fungi</taxon>
        <taxon>Dikarya</taxon>
        <taxon>Basidiomycota</taxon>
        <taxon>Agaricomycotina</taxon>
        <taxon>Agaricomycetes</taxon>
        <taxon>Agaricomycetidae</taxon>
        <taxon>Agaricales</taxon>
        <taxon>Marasmiineae</taxon>
        <taxon>Omphalotaceae</taxon>
        <taxon>Lentinula</taxon>
    </lineage>
</organism>
<gene>
    <name evidence="1" type="ORF">F5876DRAFT_66507</name>
</gene>
<proteinExistence type="predicted"/>
<comment type="caution">
    <text evidence="1">The sequence shown here is derived from an EMBL/GenBank/DDBJ whole genome shotgun (WGS) entry which is preliminary data.</text>
</comment>
<dbReference type="EMBL" id="MU795161">
    <property type="protein sequence ID" value="KAJ3809379.1"/>
    <property type="molecule type" value="Genomic_DNA"/>
</dbReference>
<reference evidence="1" key="1">
    <citation type="submission" date="2022-09" db="EMBL/GenBank/DDBJ databases">
        <title>A Global Phylogenomic Analysis of the Shiitake Genus Lentinula.</title>
        <authorList>
            <consortium name="DOE Joint Genome Institute"/>
            <person name="Sierra-Patev S."/>
            <person name="Min B."/>
            <person name="Naranjo-Ortiz M."/>
            <person name="Looney B."/>
            <person name="Konkel Z."/>
            <person name="Slot J.C."/>
            <person name="Sakamoto Y."/>
            <person name="Steenwyk J.L."/>
            <person name="Rokas A."/>
            <person name="Carro J."/>
            <person name="Camarero S."/>
            <person name="Ferreira P."/>
            <person name="Molpeceres G."/>
            <person name="Ruiz-Duenas F.J."/>
            <person name="Serrano A."/>
            <person name="Henrissat B."/>
            <person name="Drula E."/>
            <person name="Hughes K.W."/>
            <person name="Mata J.L."/>
            <person name="Ishikawa N.K."/>
            <person name="Vargas-Isla R."/>
            <person name="Ushijima S."/>
            <person name="Smith C.A."/>
            <person name="Ahrendt S."/>
            <person name="Andreopoulos W."/>
            <person name="He G."/>
            <person name="Labutti K."/>
            <person name="Lipzen A."/>
            <person name="Ng V."/>
            <person name="Riley R."/>
            <person name="Sandor L."/>
            <person name="Barry K."/>
            <person name="Martinez A.T."/>
            <person name="Xiao Y."/>
            <person name="Gibbons J.G."/>
            <person name="Terashima K."/>
            <person name="Grigoriev I.V."/>
            <person name="Hibbett D.S."/>
        </authorList>
    </citation>
    <scope>NUCLEOTIDE SEQUENCE</scope>
    <source>
        <strain evidence="1">TMI1499</strain>
    </source>
</reference>
<sequence length="505" mass="56262">MGIKNLWPLMDNTAVVRKLRDYIVEHGFIKEHYGLRTVVIGVDVSSFLDGFRAADRVKGGIHTSASTLTQFFKFLCGLSQAGAHCIFVFDGDERPQIKRGRQVVTHEIDYQKNSKAMIKAFGYHSHTAPGEAEAELVDMLKQGVIDTVLKDGSRKWEELDVHVYDTDSMREYLGYSQGGLILIALLLHNNFGRGVNGIGRQTAHALAQCGFSDDLLDVNRRFAAMPERLSQAFRKLNNDMAYEIEYNKKGKMGSCSHSRAKILRDSDFPTIEDLQVLDSFLRPVTSSSRELQLVPLSLRLPTLPDIGGILAFCNLHFSWSAKLTSEHFHNDLWPGVLIRMLSSKYIAYSAASSEILVPRLQSHFDRDSRGDLYVPTLSATILNKNLLDFQAKGVDDVISVRFSTAFLVQLMGHDIDAARSRKIDVPVVMIAVAMNRLDKVINLSSLLGPRPSIQFNQDSTSAAFGLKRKQCTPSMVASSSTVKRSRPGIQYLGVVELTDSEDDCV</sequence>
<evidence type="ECO:0000313" key="2">
    <source>
        <dbReference type="Proteomes" id="UP001163835"/>
    </source>
</evidence>
<dbReference type="Proteomes" id="UP001163835">
    <property type="component" value="Unassembled WGS sequence"/>
</dbReference>
<keyword evidence="2" id="KW-1185">Reference proteome</keyword>
<name>A0ACC1TX62_9AGAR</name>
<evidence type="ECO:0000313" key="1">
    <source>
        <dbReference type="EMBL" id="KAJ3809379.1"/>
    </source>
</evidence>